<gene>
    <name evidence="17" type="ORF">C7M61_003681</name>
</gene>
<keyword evidence="9 15" id="KW-0028">Amino-acid biosynthesis</keyword>
<dbReference type="InterPro" id="IPR008238">
    <property type="entry name" value="Chorismate_mutase_AroQ_euk"/>
</dbReference>
<evidence type="ECO:0000256" key="10">
    <source>
        <dbReference type="ARBA" id="ARBA00023141"/>
    </source>
</evidence>
<dbReference type="InterPro" id="IPR036263">
    <property type="entry name" value="Chorismate_II_sf"/>
</dbReference>
<proteinExistence type="predicted"/>
<evidence type="ECO:0000313" key="17">
    <source>
        <dbReference type="EMBL" id="PSK36817.1"/>
    </source>
</evidence>
<keyword evidence="7" id="KW-0827">Tyrosine biosynthesis</keyword>
<feature type="domain" description="Chorismate mutase" evidence="16">
    <location>
        <begin position="140"/>
        <end position="247"/>
    </location>
</feature>
<evidence type="ECO:0000256" key="12">
    <source>
        <dbReference type="ARBA" id="ARBA00023235"/>
    </source>
</evidence>
<evidence type="ECO:0000256" key="15">
    <source>
        <dbReference type="PIRNR" id="PIRNR017318"/>
    </source>
</evidence>
<dbReference type="InterPro" id="IPR002701">
    <property type="entry name" value="CM_II_prokaryot"/>
</dbReference>
<dbReference type="UniPathway" id="UPA00120">
    <property type="reaction ID" value="UER00203"/>
</dbReference>
<protein>
    <recommendedName>
        <fullName evidence="5 15">Chorismate mutase</fullName>
        <ecNumber evidence="4 15">5.4.99.5</ecNumber>
    </recommendedName>
</protein>
<dbReference type="FunFam" id="1.10.590.10:FF:000002">
    <property type="entry name" value="Chorismate mutase"/>
    <property type="match status" value="1"/>
</dbReference>
<dbReference type="GO" id="GO:0005634">
    <property type="term" value="C:nucleus"/>
    <property type="evidence" value="ECO:0007669"/>
    <property type="project" value="EnsemblFungi"/>
</dbReference>
<evidence type="ECO:0000256" key="14">
    <source>
        <dbReference type="ARBA" id="ARBA00055515"/>
    </source>
</evidence>
<evidence type="ECO:0000259" key="16">
    <source>
        <dbReference type="Pfam" id="PF01817"/>
    </source>
</evidence>
<dbReference type="Pfam" id="PF01817">
    <property type="entry name" value="CM_2"/>
    <property type="match status" value="1"/>
</dbReference>
<dbReference type="PIRSF" id="PIRSF017318">
    <property type="entry name" value="Chor_mut_AroQ_eu"/>
    <property type="match status" value="1"/>
</dbReference>
<sequence length="259" mass="30153">MDFQKEESVLDLNNIRAALVRMEDTIVFDLIERLQFFELPSVYEINKYLIEGFLGLFMEWLLLQTEKMHSQVRRYEAPDETPFFADKLLKPILPSIKYPQILAHYGDEVNVNAEILKFYVEEIVPRVSCGKGDQSENSGSVAVCDVECLQAISRRIHFGKFVAEAKFRLDRELYTKLIKERDVEGIEASITNSAVEQKILDRLKEKCEAYGTDPGLRWSQLVQLKVQPEVIVDLYKRYVIPLTKKVEVDYLLRRLEDPL</sequence>
<evidence type="ECO:0000256" key="2">
    <source>
        <dbReference type="ARBA" id="ARBA00004817"/>
    </source>
</evidence>
<dbReference type="GO" id="GO:0046417">
    <property type="term" value="P:chorismate metabolic process"/>
    <property type="evidence" value="ECO:0007669"/>
    <property type="project" value="EnsemblFungi"/>
</dbReference>
<evidence type="ECO:0000256" key="1">
    <source>
        <dbReference type="ARBA" id="ARBA00004496"/>
    </source>
</evidence>
<evidence type="ECO:0000256" key="7">
    <source>
        <dbReference type="ARBA" id="ARBA00022498"/>
    </source>
</evidence>
<dbReference type="Gene3D" id="1.10.590.10">
    <property type="entry name" value="Chorismate mutase, AroQ class superfamily, eukaryotic"/>
    <property type="match status" value="1"/>
</dbReference>
<evidence type="ECO:0000256" key="13">
    <source>
        <dbReference type="ARBA" id="ARBA00023979"/>
    </source>
</evidence>
<keyword evidence="10 15" id="KW-0057">Aromatic amino acid biosynthesis</keyword>
<comment type="caution">
    <text evidence="17">The sequence shown here is derived from an EMBL/GenBank/DDBJ whole genome shotgun (WGS) entry which is preliminary data.</text>
</comment>
<dbReference type="EC" id="5.4.99.5" evidence="4 15"/>
<keyword evidence="18" id="KW-1185">Reference proteome</keyword>
<evidence type="ECO:0000256" key="4">
    <source>
        <dbReference type="ARBA" id="ARBA00012404"/>
    </source>
</evidence>
<comment type="subunit">
    <text evidence="3">Homodimer.</text>
</comment>
<name>A0A2P7YLG3_9ASCO</name>
<keyword evidence="11" id="KW-0584">Phenylalanine biosynthesis</keyword>
<dbReference type="VEuPathDB" id="FungiDB:C7M61_003681"/>
<dbReference type="GO" id="GO:0006571">
    <property type="term" value="P:tyrosine biosynthetic process"/>
    <property type="evidence" value="ECO:0007669"/>
    <property type="project" value="UniProtKB-KW"/>
</dbReference>
<keyword evidence="8" id="KW-0021">Allosteric enzyme</keyword>
<accession>A0A2P7YLG3</accession>
<comment type="function">
    <text evidence="14">Catalyzes the Claisen rearrangement of chorismate to prephenate. Acts at the first branch point in the aromatic amino acid pathway where it steers biosynthesis towards phenylalanine and tyrosine, and away from tryptophan.</text>
</comment>
<reference evidence="17 18" key="1">
    <citation type="submission" date="2018-03" db="EMBL/GenBank/DDBJ databases">
        <title>Candida pseudohaemulonii genome assembly and annotation.</title>
        <authorList>
            <person name="Munoz J.F."/>
            <person name="Gade L.G."/>
            <person name="Chow N.A."/>
            <person name="Litvintseva A.P."/>
            <person name="Loparev V.N."/>
            <person name="Cuomo C.A."/>
        </authorList>
    </citation>
    <scope>NUCLEOTIDE SEQUENCE [LARGE SCALE GENOMIC DNA]</scope>
    <source>
        <strain evidence="17 18">B12108</strain>
    </source>
</reference>
<dbReference type="STRING" id="418784.A0A2P7YLG3"/>
<dbReference type="PANTHER" id="PTHR21145:SF12">
    <property type="entry name" value="CHORISMATE MUTASE"/>
    <property type="match status" value="1"/>
</dbReference>
<comment type="catalytic activity">
    <reaction evidence="13">
        <text>chorismate = prephenate</text>
        <dbReference type="Rhea" id="RHEA:13897"/>
        <dbReference type="ChEBI" id="CHEBI:29748"/>
        <dbReference type="ChEBI" id="CHEBI:29934"/>
        <dbReference type="EC" id="5.4.99.5"/>
    </reaction>
    <physiologicalReaction direction="left-to-right" evidence="13">
        <dbReference type="Rhea" id="RHEA:13898"/>
    </physiologicalReaction>
</comment>
<evidence type="ECO:0000256" key="6">
    <source>
        <dbReference type="ARBA" id="ARBA00022490"/>
    </source>
</evidence>
<dbReference type="Proteomes" id="UP000241107">
    <property type="component" value="Unassembled WGS sequence"/>
</dbReference>
<dbReference type="EMBL" id="PYFQ01000010">
    <property type="protein sequence ID" value="PSK36817.1"/>
    <property type="molecule type" value="Genomic_DNA"/>
</dbReference>
<dbReference type="AlphaFoldDB" id="A0A2P7YLG3"/>
<dbReference type="OrthoDB" id="191918at2759"/>
<dbReference type="GeneID" id="36567069"/>
<evidence type="ECO:0000256" key="3">
    <source>
        <dbReference type="ARBA" id="ARBA00011738"/>
    </source>
</evidence>
<organism evidence="17 18">
    <name type="scientific">Candidozyma pseudohaemuli</name>
    <dbReference type="NCBI Taxonomy" id="418784"/>
    <lineage>
        <taxon>Eukaryota</taxon>
        <taxon>Fungi</taxon>
        <taxon>Dikarya</taxon>
        <taxon>Ascomycota</taxon>
        <taxon>Saccharomycotina</taxon>
        <taxon>Pichiomycetes</taxon>
        <taxon>Metschnikowiaceae</taxon>
        <taxon>Candidozyma</taxon>
    </lineage>
</organism>
<dbReference type="NCBIfam" id="TIGR01802">
    <property type="entry name" value="CM_pl-yst"/>
    <property type="match status" value="1"/>
</dbReference>
<evidence type="ECO:0000256" key="11">
    <source>
        <dbReference type="ARBA" id="ARBA00023222"/>
    </source>
</evidence>
<dbReference type="GO" id="GO:0009094">
    <property type="term" value="P:L-phenylalanine biosynthetic process"/>
    <property type="evidence" value="ECO:0007669"/>
    <property type="project" value="UniProtKB-KW"/>
</dbReference>
<keyword evidence="6" id="KW-0963">Cytoplasm</keyword>
<evidence type="ECO:0000313" key="18">
    <source>
        <dbReference type="Proteomes" id="UP000241107"/>
    </source>
</evidence>
<comment type="subcellular location">
    <subcellularLocation>
        <location evidence="1">Cytoplasm</location>
    </subcellularLocation>
</comment>
<comment type="pathway">
    <text evidence="2">Metabolic intermediate biosynthesis; prephenate biosynthesis; prephenate from chorismate: step 1/1.</text>
</comment>
<dbReference type="PROSITE" id="PS51169">
    <property type="entry name" value="CHORISMATE_MUT_3"/>
    <property type="match status" value="1"/>
</dbReference>
<dbReference type="GO" id="GO:0072545">
    <property type="term" value="F:L-tyrosine binding"/>
    <property type="evidence" value="ECO:0007669"/>
    <property type="project" value="EnsemblFungi"/>
</dbReference>
<dbReference type="InterPro" id="IPR037039">
    <property type="entry name" value="CM_AroQ_sf_eucaryotic"/>
</dbReference>
<evidence type="ECO:0000256" key="5">
    <source>
        <dbReference type="ARBA" id="ARBA00020296"/>
    </source>
</evidence>
<evidence type="ECO:0000256" key="9">
    <source>
        <dbReference type="ARBA" id="ARBA00022605"/>
    </source>
</evidence>
<dbReference type="GO" id="GO:0004106">
    <property type="term" value="F:chorismate mutase activity"/>
    <property type="evidence" value="ECO:0007669"/>
    <property type="project" value="UniProtKB-UniRule"/>
</dbReference>
<evidence type="ECO:0000256" key="8">
    <source>
        <dbReference type="ARBA" id="ARBA00022533"/>
    </source>
</evidence>
<dbReference type="PANTHER" id="PTHR21145">
    <property type="entry name" value="CHORISMATE MUTASE"/>
    <property type="match status" value="1"/>
</dbReference>
<dbReference type="GO" id="GO:0005737">
    <property type="term" value="C:cytoplasm"/>
    <property type="evidence" value="ECO:0007669"/>
    <property type="project" value="UniProtKB-SubCell"/>
</dbReference>
<dbReference type="RefSeq" id="XP_024712690.1">
    <property type="nucleotide sequence ID" value="XM_024859016.1"/>
</dbReference>
<dbReference type="GO" id="GO:0120284">
    <property type="term" value="F:tryptophan binding"/>
    <property type="evidence" value="ECO:0007669"/>
    <property type="project" value="EnsemblFungi"/>
</dbReference>
<keyword evidence="12 15" id="KW-0413">Isomerase</keyword>
<dbReference type="SUPFAM" id="SSF48600">
    <property type="entry name" value="Chorismate mutase II"/>
    <property type="match status" value="1"/>
</dbReference>